<keyword evidence="8" id="KW-1185">Reference proteome</keyword>
<comment type="caution">
    <text evidence="7">The sequence shown here is derived from an EMBL/GenBank/DDBJ whole genome shotgun (WGS) entry which is preliminary data.</text>
</comment>
<feature type="active site" description="O-(5'-phospho-DNA)-serine intermediate" evidence="4 5">
    <location>
        <position position="61"/>
    </location>
</feature>
<dbReference type="CDD" id="cd03769">
    <property type="entry name" value="SR_IS607_transposase_like"/>
    <property type="match status" value="1"/>
</dbReference>
<evidence type="ECO:0000256" key="2">
    <source>
        <dbReference type="ARBA" id="ARBA00023125"/>
    </source>
</evidence>
<dbReference type="SUPFAM" id="SSF53041">
    <property type="entry name" value="Resolvase-like"/>
    <property type="match status" value="1"/>
</dbReference>
<dbReference type="GO" id="GO:0003677">
    <property type="term" value="F:DNA binding"/>
    <property type="evidence" value="ECO:0007669"/>
    <property type="project" value="UniProtKB-KW"/>
</dbReference>
<dbReference type="PANTHER" id="PTHR36172">
    <property type="match status" value="1"/>
</dbReference>
<reference evidence="8" key="1">
    <citation type="submission" date="2016-04" db="EMBL/GenBank/DDBJ databases">
        <authorList>
            <person name="Strapagiel D."/>
            <person name="Borowka P."/>
            <person name="Marciniak B."/>
            <person name="Bakula Z."/>
            <person name="Van Ingen J."/>
            <person name="Safianowska A."/>
            <person name="Dziadek J."/>
            <person name="Jagielski T."/>
        </authorList>
    </citation>
    <scope>NUCLEOTIDE SEQUENCE [LARGE SCALE GENOMIC DNA]</scope>
    <source>
        <strain evidence="8">1010001458</strain>
    </source>
</reference>
<gene>
    <name evidence="7" type="ORF">A4G28_00770</name>
</gene>
<keyword evidence="3" id="KW-0233">DNA recombination</keyword>
<evidence type="ECO:0000313" key="7">
    <source>
        <dbReference type="EMBL" id="KZS60912.1"/>
    </source>
</evidence>
<evidence type="ECO:0000256" key="3">
    <source>
        <dbReference type="ARBA" id="ARBA00023172"/>
    </source>
</evidence>
<dbReference type="Gene3D" id="3.40.50.1390">
    <property type="entry name" value="Resolvase, N-terminal catalytic domain"/>
    <property type="match status" value="1"/>
</dbReference>
<sequence length="208" mass="22437">MNLTEWARAQGVHPQTAYRWFREGMLPVPAVRVNERTVLVSPDAPTGSAAAGAFGLYARVSSHDQKSDLDRQVARLTSWAAEAGGTVVRVEAEVGSGMNGSRAKVRRLLADPKVTAVVVEHRDRLGRMNTELVEAALSAHGRRLVVLDDGEVTDDLVRDMVEVLTSFCARLYGRRSARNRALKAVGCAQRDVGPQAVVGGRGNDGGHE</sequence>
<dbReference type="InterPro" id="IPR041718">
    <property type="entry name" value="IS607_transposase-like"/>
</dbReference>
<dbReference type="InterPro" id="IPR006119">
    <property type="entry name" value="Resolv_N"/>
</dbReference>
<dbReference type="Gene3D" id="1.10.287.2170">
    <property type="match status" value="1"/>
</dbReference>
<dbReference type="GO" id="GO:0015074">
    <property type="term" value="P:DNA integration"/>
    <property type="evidence" value="ECO:0007669"/>
    <property type="project" value="UniProtKB-KW"/>
</dbReference>
<proteinExistence type="predicted"/>
<dbReference type="PROSITE" id="PS00397">
    <property type="entry name" value="RECOMBINASES_1"/>
    <property type="match status" value="1"/>
</dbReference>
<evidence type="ECO:0000256" key="5">
    <source>
        <dbReference type="PROSITE-ProRule" id="PRU10137"/>
    </source>
</evidence>
<evidence type="ECO:0000259" key="6">
    <source>
        <dbReference type="PROSITE" id="PS51736"/>
    </source>
</evidence>
<dbReference type="PROSITE" id="PS51736">
    <property type="entry name" value="RECOMBINASES_3"/>
    <property type="match status" value="1"/>
</dbReference>
<evidence type="ECO:0000313" key="8">
    <source>
        <dbReference type="Proteomes" id="UP000077342"/>
    </source>
</evidence>
<protein>
    <submittedName>
        <fullName evidence="7">Resolvase</fullName>
    </submittedName>
</protein>
<organism evidence="7 8">
    <name type="scientific">Mycobacterium ostraviense</name>
    <dbReference type="NCBI Taxonomy" id="2738409"/>
    <lineage>
        <taxon>Bacteria</taxon>
        <taxon>Bacillati</taxon>
        <taxon>Actinomycetota</taxon>
        <taxon>Actinomycetes</taxon>
        <taxon>Mycobacteriales</taxon>
        <taxon>Mycobacteriaceae</taxon>
        <taxon>Mycobacterium</taxon>
    </lineage>
</organism>
<accession>A0A168F1W2</accession>
<dbReference type="EMBL" id="LWCI01000121">
    <property type="protein sequence ID" value="KZS60912.1"/>
    <property type="molecule type" value="Genomic_DNA"/>
</dbReference>
<dbReference type="InterPro" id="IPR036162">
    <property type="entry name" value="Resolvase-like_N_sf"/>
</dbReference>
<dbReference type="Proteomes" id="UP000077342">
    <property type="component" value="Unassembled WGS sequence"/>
</dbReference>
<dbReference type="InterPro" id="IPR006118">
    <property type="entry name" value="Recombinase_CS"/>
</dbReference>
<dbReference type="InterPro" id="IPR051491">
    <property type="entry name" value="Recombinase/Transposase-rel"/>
</dbReference>
<dbReference type="Pfam" id="PF00239">
    <property type="entry name" value="Resolvase"/>
    <property type="match status" value="1"/>
</dbReference>
<keyword evidence="2" id="KW-0238">DNA-binding</keyword>
<dbReference type="RefSeq" id="WP_075511608.1">
    <property type="nucleotide sequence ID" value="NZ_CP089224.1"/>
</dbReference>
<name>A0A168F1W2_9MYCO</name>
<dbReference type="GO" id="GO:0000150">
    <property type="term" value="F:DNA strand exchange activity"/>
    <property type="evidence" value="ECO:0007669"/>
    <property type="project" value="InterPro"/>
</dbReference>
<dbReference type="NCBIfam" id="NF033518">
    <property type="entry name" value="transpos_IS607"/>
    <property type="match status" value="1"/>
</dbReference>
<evidence type="ECO:0000256" key="1">
    <source>
        <dbReference type="ARBA" id="ARBA00022908"/>
    </source>
</evidence>
<dbReference type="SMART" id="SM00857">
    <property type="entry name" value="Resolvase"/>
    <property type="match status" value="1"/>
</dbReference>
<dbReference type="AlphaFoldDB" id="A0A168F1W2"/>
<keyword evidence="1" id="KW-0229">DNA integration</keyword>
<dbReference type="PANTHER" id="PTHR36172:SF1">
    <property type="entry name" value="RESOLVASE-RELATED"/>
    <property type="match status" value="1"/>
</dbReference>
<evidence type="ECO:0000256" key="4">
    <source>
        <dbReference type="PIRSR" id="PIRSR606118-50"/>
    </source>
</evidence>
<feature type="domain" description="Resolvase/invertase-type recombinase catalytic" evidence="6">
    <location>
        <begin position="53"/>
        <end position="192"/>
    </location>
</feature>
<dbReference type="FunFam" id="3.40.50.1390:FF:000002">
    <property type="entry name" value="ORF1 in transposon ISC1904"/>
    <property type="match status" value="1"/>
</dbReference>
<dbReference type="InterPro" id="IPR048046">
    <property type="entry name" value="Transpos_IS607"/>
</dbReference>